<dbReference type="OrthoDB" id="2965348at2"/>
<dbReference type="AlphaFoldDB" id="A0A1I2QEW3"/>
<accession>A0A1I2QEW3</accession>
<dbReference type="Proteomes" id="UP000182635">
    <property type="component" value="Unassembled WGS sequence"/>
</dbReference>
<evidence type="ECO:0000313" key="1">
    <source>
        <dbReference type="EMBL" id="SFG24306.1"/>
    </source>
</evidence>
<evidence type="ECO:0000313" key="2">
    <source>
        <dbReference type="Proteomes" id="UP000182635"/>
    </source>
</evidence>
<dbReference type="Gene3D" id="3.30.1380.20">
    <property type="entry name" value="Trafficking protein particle complex subunit 3"/>
    <property type="match status" value="1"/>
</dbReference>
<evidence type="ECO:0008006" key="3">
    <source>
        <dbReference type="Google" id="ProtNLM"/>
    </source>
</evidence>
<dbReference type="Pfam" id="PF10702">
    <property type="entry name" value="DUF2507"/>
    <property type="match status" value="1"/>
</dbReference>
<dbReference type="InterPro" id="IPR024096">
    <property type="entry name" value="NO_sig/Golgi_transp_ligand-bd"/>
</dbReference>
<dbReference type="GeneID" id="29803334"/>
<dbReference type="EMBL" id="FOPI01000007">
    <property type="protein sequence ID" value="SFG24306.1"/>
    <property type="molecule type" value="Genomic_DNA"/>
</dbReference>
<gene>
    <name evidence="1" type="ORF">SAMN02910432_00501</name>
</gene>
<dbReference type="SUPFAM" id="SSF111126">
    <property type="entry name" value="Ligand-binding domain in the NO signalling and Golgi transport"/>
    <property type="match status" value="1"/>
</dbReference>
<sequence>MQENFYNIASSKGKFSSELLRDALLPELLGKENNILYWSGKRLARIFPLAKDEDLPIFFEQAEWGTLKRTKAKHDNQYFELSGEPVALRMQLNPKADFLLEAGFLAETIQLQLGFVTEAIIEKQTSNTVTFLVQVDSKDPIDFADYEQEAASPLHLNKD</sequence>
<name>A0A1I2QEW3_9LACO</name>
<protein>
    <recommendedName>
        <fullName evidence="3">DUF2507 domain-containing protein</fullName>
    </recommendedName>
</protein>
<dbReference type="RefSeq" id="WP_014073803.1">
    <property type="nucleotide sequence ID" value="NZ_AYYL01000010.1"/>
</dbReference>
<organism evidence="1 2">
    <name type="scientific">Ligilactobacillus ruminis DSM 20403 = NBRC 102161</name>
    <dbReference type="NCBI Taxonomy" id="1423798"/>
    <lineage>
        <taxon>Bacteria</taxon>
        <taxon>Bacillati</taxon>
        <taxon>Bacillota</taxon>
        <taxon>Bacilli</taxon>
        <taxon>Lactobacillales</taxon>
        <taxon>Lactobacillaceae</taxon>
        <taxon>Ligilactobacillus</taxon>
    </lineage>
</organism>
<reference evidence="2" key="1">
    <citation type="submission" date="2016-10" db="EMBL/GenBank/DDBJ databases">
        <authorList>
            <person name="Varghese N."/>
            <person name="Submissions S."/>
        </authorList>
    </citation>
    <scope>NUCLEOTIDE SEQUENCE [LARGE SCALE GENOMIC DNA]</scope>
    <source>
        <strain evidence="2">DSM 20403</strain>
    </source>
</reference>
<proteinExistence type="predicted"/>
<dbReference type="InterPro" id="IPR019642">
    <property type="entry name" value="DUF2507"/>
</dbReference>